<comment type="caution">
    <text evidence="2">The sequence shown here is derived from an EMBL/GenBank/DDBJ whole genome shotgun (WGS) entry which is preliminary data.</text>
</comment>
<sequence length="62" mass="7432">MSKVIFLESKHPHSRRNAQEQSTAKYRKIQSSLTDDRIDAKYQEYTEHELKAMRMVSVRLKH</sequence>
<accession>A0AAV1QSL7</accession>
<evidence type="ECO:0000313" key="2">
    <source>
        <dbReference type="EMBL" id="CAK7324716.1"/>
    </source>
</evidence>
<feature type="non-terminal residue" evidence="2">
    <location>
        <position position="62"/>
    </location>
</feature>
<dbReference type="EMBL" id="CAWUPB010000562">
    <property type="protein sequence ID" value="CAK7324716.1"/>
    <property type="molecule type" value="Genomic_DNA"/>
</dbReference>
<organism evidence="2 3">
    <name type="scientific">Dovyalis caffra</name>
    <dbReference type="NCBI Taxonomy" id="77055"/>
    <lineage>
        <taxon>Eukaryota</taxon>
        <taxon>Viridiplantae</taxon>
        <taxon>Streptophyta</taxon>
        <taxon>Embryophyta</taxon>
        <taxon>Tracheophyta</taxon>
        <taxon>Spermatophyta</taxon>
        <taxon>Magnoliopsida</taxon>
        <taxon>eudicotyledons</taxon>
        <taxon>Gunneridae</taxon>
        <taxon>Pentapetalae</taxon>
        <taxon>rosids</taxon>
        <taxon>fabids</taxon>
        <taxon>Malpighiales</taxon>
        <taxon>Salicaceae</taxon>
        <taxon>Flacourtieae</taxon>
        <taxon>Dovyalis</taxon>
    </lineage>
</organism>
<proteinExistence type="predicted"/>
<gene>
    <name evidence="2" type="ORF">DCAF_LOCUS2380</name>
</gene>
<evidence type="ECO:0000256" key="1">
    <source>
        <dbReference type="SAM" id="MobiDB-lite"/>
    </source>
</evidence>
<keyword evidence="3" id="KW-1185">Reference proteome</keyword>
<dbReference type="AlphaFoldDB" id="A0AAV1QSL7"/>
<evidence type="ECO:0000313" key="3">
    <source>
        <dbReference type="Proteomes" id="UP001314170"/>
    </source>
</evidence>
<protein>
    <submittedName>
        <fullName evidence="2">Uncharacterized protein</fullName>
    </submittedName>
</protein>
<name>A0AAV1QSL7_9ROSI</name>
<dbReference type="Proteomes" id="UP001314170">
    <property type="component" value="Unassembled WGS sequence"/>
</dbReference>
<feature type="compositionally biased region" description="Polar residues" evidence="1">
    <location>
        <begin position="19"/>
        <end position="28"/>
    </location>
</feature>
<reference evidence="2 3" key="1">
    <citation type="submission" date="2024-01" db="EMBL/GenBank/DDBJ databases">
        <authorList>
            <person name="Waweru B."/>
        </authorList>
    </citation>
    <scope>NUCLEOTIDE SEQUENCE [LARGE SCALE GENOMIC DNA]</scope>
</reference>
<feature type="region of interest" description="Disordered" evidence="1">
    <location>
        <begin position="1"/>
        <end position="28"/>
    </location>
</feature>